<comment type="caution">
    <text evidence="1">The sequence shown here is derived from an EMBL/GenBank/DDBJ whole genome shotgun (WGS) entry which is preliminary data.</text>
</comment>
<proteinExistence type="predicted"/>
<organism evidence="1 2">
    <name type="scientific">Gossypium arboreum</name>
    <name type="common">Tree cotton</name>
    <name type="synonym">Gossypium nanking</name>
    <dbReference type="NCBI Taxonomy" id="29729"/>
    <lineage>
        <taxon>Eukaryota</taxon>
        <taxon>Viridiplantae</taxon>
        <taxon>Streptophyta</taxon>
        <taxon>Embryophyta</taxon>
        <taxon>Tracheophyta</taxon>
        <taxon>Spermatophyta</taxon>
        <taxon>Magnoliopsida</taxon>
        <taxon>eudicotyledons</taxon>
        <taxon>Gunneridae</taxon>
        <taxon>Pentapetalae</taxon>
        <taxon>rosids</taxon>
        <taxon>malvids</taxon>
        <taxon>Malvales</taxon>
        <taxon>Malvaceae</taxon>
        <taxon>Malvoideae</taxon>
        <taxon>Gossypium</taxon>
    </lineage>
</organism>
<reference evidence="1 2" key="1">
    <citation type="submission" date="2023-03" db="EMBL/GenBank/DDBJ databases">
        <title>WGS of Gossypium arboreum.</title>
        <authorList>
            <person name="Yu D."/>
        </authorList>
    </citation>
    <scope>NUCLEOTIDE SEQUENCE [LARGE SCALE GENOMIC DNA]</scope>
    <source>
        <tissue evidence="1">Leaf</tissue>
    </source>
</reference>
<dbReference type="EMBL" id="JARKNE010000003">
    <property type="protein sequence ID" value="KAK5839853.1"/>
    <property type="molecule type" value="Genomic_DNA"/>
</dbReference>
<evidence type="ECO:0000313" key="2">
    <source>
        <dbReference type="Proteomes" id="UP001358586"/>
    </source>
</evidence>
<keyword evidence="2" id="KW-1185">Reference proteome</keyword>
<gene>
    <name evidence="1" type="ORF">PVK06_008697</name>
</gene>
<protein>
    <submittedName>
        <fullName evidence="1">Uncharacterized protein</fullName>
    </submittedName>
</protein>
<accession>A0ABR0QLM5</accession>
<evidence type="ECO:0000313" key="1">
    <source>
        <dbReference type="EMBL" id="KAK5839853.1"/>
    </source>
</evidence>
<name>A0ABR0QLM5_GOSAR</name>
<sequence>MIEFDDPGMVQFHLGGLVRQLSVPEFGVALGLYRVEFMDDDEFNSLHRHIHYSSSNCWKALVPASATYDPSHSKALALAPSLRYLHAILVHTLTGRRETIGVVNTNDAYLLWSMAHGHVFNLAYFIALAIHHQTEWHRKGVNSIGPYVAHLAQYFDLLNTTVQASSLTLIGQMFPQGISNMLRVRMIE</sequence>
<dbReference type="Proteomes" id="UP001358586">
    <property type="component" value="Chromosome 3"/>
</dbReference>